<feature type="binding site" evidence="13">
    <location>
        <position position="77"/>
    </location>
    <ligand>
        <name>thiamine diphosphate</name>
        <dbReference type="ChEBI" id="CHEBI:58937"/>
    </ligand>
</feature>
<comment type="caution">
    <text evidence="19">The sequence shown here is derived from an EMBL/GenBank/DDBJ whole genome shotgun (WGS) entry which is preliminary data.</text>
</comment>
<feature type="binding site" evidence="12">
    <location>
        <position position="478"/>
    </location>
    <ligand>
        <name>substrate</name>
    </ligand>
</feature>
<feature type="binding site" evidence="12">
    <location>
        <position position="389"/>
    </location>
    <ligand>
        <name>substrate</name>
    </ligand>
</feature>
<dbReference type="RefSeq" id="WP_036489856.1">
    <property type="nucleotide sequence ID" value="NZ_LVVZ01000001.1"/>
</dbReference>
<keyword evidence="7 14" id="KW-0460">Magnesium</keyword>
<keyword evidence="8 13" id="KW-0786">Thiamine pyrophosphate</keyword>
<evidence type="ECO:0000256" key="14">
    <source>
        <dbReference type="PIRSR" id="PIRSR605478-4"/>
    </source>
</evidence>
<evidence type="ECO:0000256" key="1">
    <source>
        <dbReference type="ARBA" id="ARBA00007131"/>
    </source>
</evidence>
<feature type="region of interest" description="Disordered" evidence="17">
    <location>
        <begin position="383"/>
        <end position="404"/>
    </location>
</feature>
<dbReference type="SUPFAM" id="SSF52518">
    <property type="entry name" value="Thiamin diphosphate-binding fold (THDP-binding)"/>
    <property type="match status" value="2"/>
</dbReference>
<evidence type="ECO:0000256" key="17">
    <source>
        <dbReference type="SAM" id="MobiDB-lite"/>
    </source>
</evidence>
<dbReference type="CDD" id="cd07033">
    <property type="entry name" value="TPP_PYR_DXS_TK_like"/>
    <property type="match status" value="1"/>
</dbReference>
<dbReference type="EMBL" id="LVVZ01000001">
    <property type="protein sequence ID" value="OKL45876.1"/>
    <property type="molecule type" value="Genomic_DNA"/>
</dbReference>
<evidence type="ECO:0000256" key="8">
    <source>
        <dbReference type="ARBA" id="ARBA00023052"/>
    </source>
</evidence>
<evidence type="ECO:0000256" key="4">
    <source>
        <dbReference type="ARBA" id="ARBA00022679"/>
    </source>
</evidence>
<accession>A0A1U7JM99</accession>
<dbReference type="GO" id="GO:0046872">
    <property type="term" value="F:metal ion binding"/>
    <property type="evidence" value="ECO:0007669"/>
    <property type="project" value="UniProtKB-KW"/>
</dbReference>
<dbReference type="PROSITE" id="PS00802">
    <property type="entry name" value="TRANSKETOLASE_2"/>
    <property type="match status" value="1"/>
</dbReference>
<feature type="binding site" evidence="12">
    <location>
        <position position="268"/>
    </location>
    <ligand>
        <name>substrate</name>
    </ligand>
</feature>
<evidence type="ECO:0000256" key="13">
    <source>
        <dbReference type="PIRSR" id="PIRSR605478-3"/>
    </source>
</evidence>
<feature type="binding site" evidence="14">
    <location>
        <position position="194"/>
    </location>
    <ligand>
        <name>Mg(2+)</name>
        <dbReference type="ChEBI" id="CHEBI:18420"/>
    </ligand>
</feature>
<gene>
    <name evidence="19" type="ORF">A3843_00015</name>
</gene>
<evidence type="ECO:0000256" key="5">
    <source>
        <dbReference type="ARBA" id="ARBA00022723"/>
    </source>
</evidence>
<comment type="cofactor">
    <cofactor evidence="14">
        <name>Mg(2+)</name>
        <dbReference type="ChEBI" id="CHEBI:18420"/>
    </cofactor>
    <text evidence="14">Binds 1 Mg(2+) ion per subunit. Can also utilize other divalent metal cations, such as Ca(2+), Mn(2+) and Co(2+).</text>
</comment>
<dbReference type="PANTHER" id="PTHR43522">
    <property type="entry name" value="TRANSKETOLASE"/>
    <property type="match status" value="1"/>
</dbReference>
<keyword evidence="5 14" id="KW-0479">Metal-binding</keyword>
<evidence type="ECO:0000256" key="16">
    <source>
        <dbReference type="RuleBase" id="RU004996"/>
    </source>
</evidence>
<feature type="domain" description="Transketolase-like pyrimidine-binding" evidence="18">
    <location>
        <begin position="359"/>
        <end position="529"/>
    </location>
</feature>
<feature type="binding site" evidence="14">
    <location>
        <position position="196"/>
    </location>
    <ligand>
        <name>Mg(2+)</name>
        <dbReference type="ChEBI" id="CHEBI:18420"/>
    </ligand>
</feature>
<feature type="binding site" evidence="12">
    <location>
        <position position="474"/>
    </location>
    <ligand>
        <name>substrate</name>
    </ligand>
</feature>
<feature type="binding site" evidence="13">
    <location>
        <position position="442"/>
    </location>
    <ligand>
        <name>thiamine diphosphate</name>
        <dbReference type="ChEBI" id="CHEBI:58937"/>
    </ligand>
</feature>
<feature type="binding site" evidence="13">
    <location>
        <position position="165"/>
    </location>
    <ligand>
        <name>thiamine diphosphate</name>
        <dbReference type="ChEBI" id="CHEBI:58937"/>
    </ligand>
</feature>
<sequence length="668" mass="72837">MHSSSLPHTNPTNKLQDMASAIRFLTMDMVGAANSGHPGMPMGMADVATVLFSRFLKFDASDPTWPDRDRFVLSAGHGSPLLYSLLYLCGYNDIDVEDLKQFRKFSSRTAGHPEIDQLAGVEVTTGPLGQGFANGVGMAVAERILAAEFGDDLVDHYTYVMVGDGCLMEGISQEAISFASHNQLSKLIVLFDDNSVTIDGNTSLSTSENQIDRFNAAGWHTQEIDGHDFEAIEGAIRNARLSPRPSMIACKTVIGKGSTEKQGTAAAHHGAFSASDRANMQQLYNWQELEFIIPKTILDNWRAAGTRGVPQRKSWKRLFADLQPSKAQEFDRRMMGACPENLSSALSALKQTLLGSPPTATRVASLKVLETLQPIMPELIGGSADLGSSTQTHPSTASTFSRENPSGRYIPFGVREHAMAAIMNGAALHGGFVPYGGTFLCFLDYARHSIRLSALMNLPVIYVGTHDSICVGEDGPTHQPVEQVASFRSMPNLNVFRPGDLIEAVECWELALQERRPALLVMSRQALPVVRRDVETNWCKLGGYVFKEASSARQVTLIATGSELSLALGTATILENDGLPTAVVSLPNWRLFDAQRSDYKEFVLGSSETLKVAIEAMSPIGWERYVGRDGIICGIDQFGHSGPASDVYTHFGFTDKAIAQRVQDRLKR</sequence>
<feature type="binding site" evidence="12">
    <location>
        <position position="466"/>
    </location>
    <ligand>
        <name>substrate</name>
    </ligand>
</feature>
<comment type="subunit">
    <text evidence="2 16">Homodimer.</text>
</comment>
<feature type="binding site" evidence="13">
    <location>
        <position position="194"/>
    </location>
    <ligand>
        <name>thiamine diphosphate</name>
        <dbReference type="ChEBI" id="CHEBI:58937"/>
    </ligand>
</feature>
<organism evidence="19 20">
    <name type="scientific">Pseudovibrio exalbescens</name>
    <dbReference type="NCBI Taxonomy" id="197461"/>
    <lineage>
        <taxon>Bacteria</taxon>
        <taxon>Pseudomonadati</taxon>
        <taxon>Pseudomonadota</taxon>
        <taxon>Alphaproteobacteria</taxon>
        <taxon>Hyphomicrobiales</taxon>
        <taxon>Stappiaceae</taxon>
        <taxon>Pseudovibrio</taxon>
    </lineage>
</organism>
<dbReference type="InterPro" id="IPR020826">
    <property type="entry name" value="Transketolase_BS"/>
</dbReference>
<evidence type="ECO:0000313" key="19">
    <source>
        <dbReference type="EMBL" id="OKL45876.1"/>
    </source>
</evidence>
<dbReference type="InterPro" id="IPR055152">
    <property type="entry name" value="Transketolase-like_C_2"/>
</dbReference>
<keyword evidence="6 16" id="KW-0106">Calcium</keyword>
<feature type="binding site" evidence="12">
    <location>
        <position position="362"/>
    </location>
    <ligand>
        <name>substrate</name>
    </ligand>
</feature>
<evidence type="ECO:0000259" key="18">
    <source>
        <dbReference type="SMART" id="SM00861"/>
    </source>
</evidence>
<dbReference type="NCBIfam" id="TIGR00232">
    <property type="entry name" value="tktlase_bact"/>
    <property type="match status" value="1"/>
</dbReference>
<comment type="similarity">
    <text evidence="1 16">Belongs to the transketolase family.</text>
</comment>
<dbReference type="FunFam" id="3.40.50.970:FF:000004">
    <property type="entry name" value="Transketolase"/>
    <property type="match status" value="1"/>
</dbReference>
<feature type="binding site" evidence="14">
    <location>
        <position position="164"/>
    </location>
    <ligand>
        <name>Mg(2+)</name>
        <dbReference type="ChEBI" id="CHEBI:18420"/>
    </ligand>
</feature>
<dbReference type="FunFam" id="3.40.50.970:FF:000003">
    <property type="entry name" value="Transketolase"/>
    <property type="match status" value="1"/>
</dbReference>
<dbReference type="InterPro" id="IPR029061">
    <property type="entry name" value="THDP-binding"/>
</dbReference>
<evidence type="ECO:0000256" key="10">
    <source>
        <dbReference type="NCBIfam" id="TIGR00232"/>
    </source>
</evidence>
<dbReference type="GO" id="GO:0005829">
    <property type="term" value="C:cytosol"/>
    <property type="evidence" value="ECO:0007669"/>
    <property type="project" value="TreeGrafter"/>
</dbReference>
<feature type="site" description="Important for catalytic activity" evidence="15">
    <location>
        <position position="37"/>
    </location>
</feature>
<dbReference type="InterPro" id="IPR009014">
    <property type="entry name" value="Transketo_C/PFOR_II"/>
</dbReference>
<dbReference type="GO" id="GO:0006098">
    <property type="term" value="P:pentose-phosphate shunt"/>
    <property type="evidence" value="ECO:0007669"/>
    <property type="project" value="TreeGrafter"/>
</dbReference>
<dbReference type="Proteomes" id="UP000185783">
    <property type="component" value="Unassembled WGS sequence"/>
</dbReference>
<evidence type="ECO:0000256" key="7">
    <source>
        <dbReference type="ARBA" id="ARBA00022842"/>
    </source>
</evidence>
<dbReference type="CDD" id="cd02012">
    <property type="entry name" value="TPP_TK"/>
    <property type="match status" value="1"/>
</dbReference>
<dbReference type="InterPro" id="IPR005475">
    <property type="entry name" value="Transketolase-like_Pyr-bd"/>
</dbReference>
<feature type="binding site" evidence="12">
    <location>
        <position position="524"/>
    </location>
    <ligand>
        <name>substrate</name>
    </ligand>
</feature>
<dbReference type="PANTHER" id="PTHR43522:SF2">
    <property type="entry name" value="TRANSKETOLASE 1-RELATED"/>
    <property type="match status" value="1"/>
</dbReference>
<dbReference type="InterPro" id="IPR005474">
    <property type="entry name" value="Transketolase_N"/>
</dbReference>
<feature type="active site" description="Proton donor" evidence="11">
    <location>
        <position position="416"/>
    </location>
</feature>
<comment type="function">
    <text evidence="16">Catalyzes the transfer of a two-carbon ketol group from a ketose donor to an aldose acceptor, via a covalent intermediate with the cofactor thiamine pyrophosphate.</text>
</comment>
<evidence type="ECO:0000256" key="12">
    <source>
        <dbReference type="PIRSR" id="PIRSR605478-2"/>
    </source>
</evidence>
<protein>
    <recommendedName>
        <fullName evidence="3 10">Transketolase</fullName>
        <ecNumber evidence="3 10">2.2.1.1</ecNumber>
    </recommendedName>
</protein>
<comment type="cofactor">
    <cofactor evidence="16">
        <name>Mg(2+)</name>
        <dbReference type="ChEBI" id="CHEBI:18420"/>
    </cofactor>
    <cofactor evidence="16">
        <name>Ca(2+)</name>
        <dbReference type="ChEBI" id="CHEBI:29108"/>
    </cofactor>
    <cofactor evidence="16">
        <name>Mn(2+)</name>
        <dbReference type="ChEBI" id="CHEBI:29035"/>
    </cofactor>
    <cofactor evidence="16">
        <name>Co(2+)</name>
        <dbReference type="ChEBI" id="CHEBI:48828"/>
    </cofactor>
    <text evidence="16">Binds 1 Mg(2+) ion per subunit. Can also utilize other divalent metal cations, such as Ca(2+), Mn(2+) and Co(2+).</text>
</comment>
<dbReference type="Gene3D" id="3.40.50.920">
    <property type="match status" value="1"/>
</dbReference>
<feature type="binding site" evidence="13">
    <location>
        <position position="268"/>
    </location>
    <ligand>
        <name>thiamine diphosphate</name>
        <dbReference type="ChEBI" id="CHEBI:58937"/>
    </ligand>
</feature>
<dbReference type="Pfam" id="PF22613">
    <property type="entry name" value="Transketolase_C_1"/>
    <property type="match status" value="1"/>
</dbReference>
<keyword evidence="20" id="KW-1185">Reference proteome</keyword>
<reference evidence="19 20" key="1">
    <citation type="submission" date="2016-03" db="EMBL/GenBank/DDBJ databases">
        <title>Genome sequence of Nesiotobacter sp. nov., a moderately halophilic alphaproteobacterium isolated from the Yellow Sea, China.</title>
        <authorList>
            <person name="Zhang G."/>
            <person name="Zhang R."/>
        </authorList>
    </citation>
    <scope>NUCLEOTIDE SEQUENCE [LARGE SCALE GENOMIC DNA]</scope>
    <source>
        <strain evidence="19 20">WB1-6</strain>
    </source>
</reference>
<evidence type="ECO:0000256" key="11">
    <source>
        <dbReference type="PIRSR" id="PIRSR605478-1"/>
    </source>
</evidence>
<feature type="site" description="Important for catalytic activity" evidence="15">
    <location>
        <position position="268"/>
    </location>
</feature>
<dbReference type="AlphaFoldDB" id="A0A1U7JM99"/>
<dbReference type="Gene3D" id="3.40.50.970">
    <property type="match status" value="2"/>
</dbReference>
<evidence type="ECO:0000256" key="6">
    <source>
        <dbReference type="ARBA" id="ARBA00022837"/>
    </source>
</evidence>
<evidence type="ECO:0000256" key="9">
    <source>
        <dbReference type="ARBA" id="ARBA00049473"/>
    </source>
</evidence>
<evidence type="ECO:0000256" key="15">
    <source>
        <dbReference type="PIRSR" id="PIRSR605478-5"/>
    </source>
</evidence>
<feature type="compositionally biased region" description="Polar residues" evidence="17">
    <location>
        <begin position="386"/>
        <end position="404"/>
    </location>
</feature>
<comment type="catalytic activity">
    <reaction evidence="9 16">
        <text>D-sedoheptulose 7-phosphate + D-glyceraldehyde 3-phosphate = aldehydo-D-ribose 5-phosphate + D-xylulose 5-phosphate</text>
        <dbReference type="Rhea" id="RHEA:10508"/>
        <dbReference type="ChEBI" id="CHEBI:57483"/>
        <dbReference type="ChEBI" id="CHEBI:57737"/>
        <dbReference type="ChEBI" id="CHEBI:58273"/>
        <dbReference type="ChEBI" id="CHEBI:59776"/>
        <dbReference type="EC" id="2.2.1.1"/>
    </reaction>
</comment>
<dbReference type="GO" id="GO:0004802">
    <property type="term" value="F:transketolase activity"/>
    <property type="evidence" value="ECO:0007669"/>
    <property type="project" value="UniProtKB-UniRule"/>
</dbReference>
<dbReference type="Pfam" id="PF02779">
    <property type="entry name" value="Transket_pyr"/>
    <property type="match status" value="1"/>
</dbReference>
<proteinExistence type="inferred from homology"/>
<feature type="binding site" evidence="13">
    <location>
        <begin position="126"/>
        <end position="128"/>
    </location>
    <ligand>
        <name>thiamine diphosphate</name>
        <dbReference type="ChEBI" id="CHEBI:58937"/>
    </ligand>
</feature>
<dbReference type="PROSITE" id="PS00801">
    <property type="entry name" value="TRANSKETOLASE_1"/>
    <property type="match status" value="1"/>
</dbReference>
<evidence type="ECO:0000256" key="3">
    <source>
        <dbReference type="ARBA" id="ARBA00013152"/>
    </source>
</evidence>
<dbReference type="InterPro" id="IPR033247">
    <property type="entry name" value="Transketolase_fam"/>
</dbReference>
<dbReference type="STRING" id="197461.A3843_00015"/>
<name>A0A1U7JM99_9HYPH</name>
<dbReference type="SUPFAM" id="SSF52922">
    <property type="entry name" value="TK C-terminal domain-like"/>
    <property type="match status" value="1"/>
</dbReference>
<dbReference type="InterPro" id="IPR049557">
    <property type="entry name" value="Transketolase_CS"/>
</dbReference>
<keyword evidence="4 16" id="KW-0808">Transferase</keyword>
<comment type="cofactor">
    <cofactor evidence="13">
        <name>thiamine diphosphate</name>
        <dbReference type="ChEBI" id="CHEBI:58937"/>
    </cofactor>
    <text evidence="13">Binds 1 thiamine pyrophosphate per subunit. During the reaction, the substrate forms a covalent intermediate with the cofactor.</text>
</comment>
<dbReference type="Pfam" id="PF00456">
    <property type="entry name" value="Transketolase_N"/>
    <property type="match status" value="1"/>
</dbReference>
<dbReference type="EC" id="2.2.1.1" evidence="3 10"/>
<dbReference type="InterPro" id="IPR005478">
    <property type="entry name" value="Transketolase_bac-like"/>
</dbReference>
<feature type="binding site" evidence="12">
    <location>
        <position position="37"/>
    </location>
    <ligand>
        <name>substrate</name>
    </ligand>
</feature>
<dbReference type="SMART" id="SM00861">
    <property type="entry name" value="Transket_pyr"/>
    <property type="match status" value="1"/>
</dbReference>
<evidence type="ECO:0000256" key="2">
    <source>
        <dbReference type="ARBA" id="ARBA00011738"/>
    </source>
</evidence>
<evidence type="ECO:0000313" key="20">
    <source>
        <dbReference type="Proteomes" id="UP000185783"/>
    </source>
</evidence>